<sequence>MKLTDEQIQQIELKLYNDYEFYYDDAKHEIIDHIASEIENRKENESFETAFERIFTQWDSRLKDTEWNGIHFYGKIKIPAFYKQKMQKSLRTDLMYYVLAVLFFPVAIYLLKDFITLETLNRTVFVYKILLVTTAVFGNQYVLRKYETDKYTTVYGEIAQFANKRNLAPLLLLSFVTLSSQELRYWATFNIWLLSLTFINAFYFLFIIKYCNYFRHLSMVKKIRKWNVA</sequence>
<evidence type="ECO:0000256" key="1">
    <source>
        <dbReference type="SAM" id="Phobius"/>
    </source>
</evidence>
<evidence type="ECO:0000313" key="3">
    <source>
        <dbReference type="Proteomes" id="UP000231960"/>
    </source>
</evidence>
<feature type="transmembrane region" description="Helical" evidence="1">
    <location>
        <begin position="124"/>
        <end position="143"/>
    </location>
</feature>
<accession>A0A2M9R5Y2</accession>
<organism evidence="2 3">
    <name type="scientific">Avrilella dinanensis</name>
    <dbReference type="NCBI Taxonomy" id="2008672"/>
    <lineage>
        <taxon>Bacteria</taxon>
        <taxon>Pseudomonadati</taxon>
        <taxon>Bacteroidota</taxon>
        <taxon>Flavobacteriia</taxon>
        <taxon>Flavobacteriales</taxon>
        <taxon>Flavobacteriaceae</taxon>
        <taxon>Avrilella</taxon>
    </lineage>
</organism>
<feature type="transmembrane region" description="Helical" evidence="1">
    <location>
        <begin position="192"/>
        <end position="214"/>
    </location>
</feature>
<feature type="transmembrane region" description="Helical" evidence="1">
    <location>
        <begin position="94"/>
        <end position="112"/>
    </location>
</feature>
<keyword evidence="1" id="KW-0472">Membrane</keyword>
<dbReference type="RefSeq" id="WP_100677815.1">
    <property type="nucleotide sequence ID" value="NZ_NIPO01000001.1"/>
</dbReference>
<keyword evidence="1" id="KW-1133">Transmembrane helix</keyword>
<comment type="caution">
    <text evidence="2">The sequence shown here is derived from an EMBL/GenBank/DDBJ whole genome shotgun (WGS) entry which is preliminary data.</text>
</comment>
<dbReference type="Proteomes" id="UP000231960">
    <property type="component" value="Unassembled WGS sequence"/>
</dbReference>
<proteinExistence type="predicted"/>
<dbReference type="AlphaFoldDB" id="A0A2M9R5Y2"/>
<reference evidence="2 3" key="1">
    <citation type="submission" date="2017-06" db="EMBL/GenBank/DDBJ databases">
        <title>Description of Avrilella dinanensis gen. nov. sp. nov.</title>
        <authorList>
            <person name="Leyer C."/>
            <person name="Sassi M."/>
            <person name="Minet J."/>
            <person name="Kayal S."/>
            <person name="Cattoir V."/>
        </authorList>
    </citation>
    <scope>NUCLEOTIDE SEQUENCE [LARGE SCALE GENOMIC DNA]</scope>
    <source>
        <strain evidence="2 3">UR159</strain>
    </source>
</reference>
<dbReference type="OrthoDB" id="1188278at2"/>
<protein>
    <submittedName>
        <fullName evidence="2">Uncharacterized protein</fullName>
    </submittedName>
</protein>
<keyword evidence="1" id="KW-0812">Transmembrane</keyword>
<name>A0A2M9R5Y2_9FLAO</name>
<dbReference type="EMBL" id="NIPO01000001">
    <property type="protein sequence ID" value="PJR04254.1"/>
    <property type="molecule type" value="Genomic_DNA"/>
</dbReference>
<keyword evidence="3" id="KW-1185">Reference proteome</keyword>
<gene>
    <name evidence="2" type="ORF">CDL10_06715</name>
</gene>
<evidence type="ECO:0000313" key="2">
    <source>
        <dbReference type="EMBL" id="PJR04254.1"/>
    </source>
</evidence>